<accession>A0A0B2D8T3</accession>
<keyword evidence="2" id="KW-1133">Transmembrane helix</keyword>
<dbReference type="PATRIC" id="fig|706570.3.peg.355"/>
<accession>A0A0B3BX44</accession>
<evidence type="ECO:0000313" key="4">
    <source>
        <dbReference type="EMBL" id="SIP89943.1"/>
    </source>
</evidence>
<dbReference type="RefSeq" id="WP_027588809.1">
    <property type="nucleotide sequence ID" value="NZ_FMUP01000001.1"/>
</dbReference>
<dbReference type="Proteomes" id="UP000030980">
    <property type="component" value="Unassembled WGS sequence"/>
</dbReference>
<evidence type="ECO:0000313" key="6">
    <source>
        <dbReference type="Proteomes" id="UP000186079"/>
    </source>
</evidence>
<keyword evidence="2" id="KW-0472">Membrane</keyword>
<reference evidence="3 5" key="1">
    <citation type="submission" date="2014-11" db="EMBL/GenBank/DDBJ databases">
        <title>Genome sequence of Pseudomonas tuomuerensis JCM 14085.</title>
        <authorList>
            <person name="Shin S.-K."/>
            <person name="Yi H."/>
        </authorList>
    </citation>
    <scope>NUCLEOTIDE SEQUENCE [LARGE SCALE GENOMIC DNA]</scope>
    <source>
        <strain evidence="3 5">JCM 14085</strain>
    </source>
</reference>
<dbReference type="STRING" id="706570.PT85_04025"/>
<evidence type="ECO:0000256" key="2">
    <source>
        <dbReference type="SAM" id="Phobius"/>
    </source>
</evidence>
<dbReference type="AlphaFoldDB" id="A0A0B2D8T3"/>
<evidence type="ECO:0000256" key="1">
    <source>
        <dbReference type="SAM" id="MobiDB-lite"/>
    </source>
</evidence>
<feature type="region of interest" description="Disordered" evidence="1">
    <location>
        <begin position="188"/>
        <end position="208"/>
    </location>
</feature>
<proteinExistence type="predicted"/>
<sequence length="208" mass="23333">MTTPADTVPKTIIKIFPETIDSFSRNPADLPTPSDSPNVYKRFWKWLWFPLLLLSVPAFLLGQPEAGIACLALGVLAGVLALMPAKRRVEPRAELDAFFDEDGLHLPAEVASRVDRFIPYAEMTRILTLDLPAQAGKTVVWWRQYQIHTRRPVENPHVEINTLRSLDSVVSVLNRLKRLPATRHIDIPAPTEMAPPAGAKSGKEMRLR</sequence>
<name>A0A0B2D8T3_9PSED</name>
<feature type="transmembrane region" description="Helical" evidence="2">
    <location>
        <begin position="66"/>
        <end position="85"/>
    </location>
</feature>
<dbReference type="Proteomes" id="UP000186079">
    <property type="component" value="Unassembled WGS sequence"/>
</dbReference>
<evidence type="ECO:0000313" key="5">
    <source>
        <dbReference type="Proteomes" id="UP000030980"/>
    </source>
</evidence>
<reference evidence="4 6" key="2">
    <citation type="submission" date="2017-01" db="EMBL/GenBank/DDBJ databases">
        <authorList>
            <person name="Mah S.A."/>
            <person name="Swanson W.J."/>
            <person name="Moy G.W."/>
            <person name="Vacquier V.D."/>
        </authorList>
    </citation>
    <scope>NUCLEOTIDE SEQUENCE [LARGE SCALE GENOMIC DNA]</scope>
    <source>
        <strain evidence="4 6">ATCC 29606</strain>
    </source>
</reference>
<keyword evidence="5" id="KW-1185">Reference proteome</keyword>
<organism evidence="3 5">
    <name type="scientific">Pseudomonas flexibilis</name>
    <dbReference type="NCBI Taxonomy" id="706570"/>
    <lineage>
        <taxon>Bacteria</taxon>
        <taxon>Pseudomonadati</taxon>
        <taxon>Pseudomonadota</taxon>
        <taxon>Gammaproteobacteria</taxon>
        <taxon>Pseudomonadales</taxon>
        <taxon>Pseudomonadaceae</taxon>
        <taxon>Pseudomonas</taxon>
    </lineage>
</organism>
<evidence type="ECO:0000313" key="3">
    <source>
        <dbReference type="EMBL" id="KHO65269.1"/>
    </source>
</evidence>
<keyword evidence="2" id="KW-0812">Transmembrane</keyword>
<protein>
    <submittedName>
        <fullName evidence="3">Uncharacterized protein</fullName>
    </submittedName>
</protein>
<dbReference type="EMBL" id="JTAK01000002">
    <property type="protein sequence ID" value="KHO65269.1"/>
    <property type="molecule type" value="Genomic_DNA"/>
</dbReference>
<dbReference type="EMBL" id="FTMC01000001">
    <property type="protein sequence ID" value="SIP89943.1"/>
    <property type="molecule type" value="Genomic_DNA"/>
</dbReference>
<gene>
    <name evidence="3" type="ORF">PT85_04025</name>
    <name evidence="4" type="ORF">SAMN05421672_101235</name>
</gene>